<evidence type="ECO:0000313" key="2">
    <source>
        <dbReference type="Proteomes" id="UP000185109"/>
    </source>
</evidence>
<evidence type="ECO:0000313" key="1">
    <source>
        <dbReference type="EMBL" id="APO78596.1"/>
    </source>
</evidence>
<proteinExistence type="predicted"/>
<dbReference type="Proteomes" id="UP000185109">
    <property type="component" value="Plasmid pRsp8C3c"/>
</dbReference>
<dbReference type="EMBL" id="CP017244">
    <property type="protein sequence ID" value="APO78596.1"/>
    <property type="molecule type" value="Genomic_DNA"/>
</dbReference>
<reference evidence="1 2" key="1">
    <citation type="submission" date="2016-09" db="EMBL/GenBank/DDBJ databases">
        <title>The complete genome sequences of Rhizobium gallicum, symbiovars gallicum and phaseoli, symbionts associated to common bean (Phaseolus vulgaris).</title>
        <authorList>
            <person name="Bustos P."/>
            <person name="Santamaria R.I."/>
            <person name="Perez-Carrascal O.M."/>
            <person name="Juarez S."/>
            <person name="Lozano L."/>
            <person name="Martinez-Flores I."/>
            <person name="Martinez-Romero E."/>
            <person name="Cevallos M."/>
            <person name="Romero D."/>
            <person name="Davila G."/>
            <person name="Gonzalez V."/>
        </authorList>
    </citation>
    <scope>NUCLEOTIDE SEQUENCE [LARGE SCALE GENOMIC DNA]</scope>
    <source>
        <strain evidence="1 2">8C-3</strain>
        <plasmid evidence="2">Plasmid prsp8c3c</plasmid>
    </source>
</reference>
<gene>
    <name evidence="1" type="ORF">AM571_PC00859</name>
</gene>
<protein>
    <submittedName>
        <fullName evidence="1">Uncharacterized protein</fullName>
    </submittedName>
</protein>
<organism evidence="1 2">
    <name type="scientific">Rhizobium etli 8C-3</name>
    <dbReference type="NCBI Taxonomy" id="538025"/>
    <lineage>
        <taxon>Bacteria</taxon>
        <taxon>Pseudomonadati</taxon>
        <taxon>Pseudomonadota</taxon>
        <taxon>Alphaproteobacteria</taxon>
        <taxon>Hyphomicrobiales</taxon>
        <taxon>Rhizobiaceae</taxon>
        <taxon>Rhizobium/Agrobacterium group</taxon>
        <taxon>Rhizobium</taxon>
    </lineage>
</organism>
<keyword evidence="1" id="KW-0614">Plasmid</keyword>
<accession>A0A1L5PF50</accession>
<sequence>MFPGPDMLSSFIIEAVPRVRCRFTDVCRCAAVQLGSKKKSTRSGNYQAMIAIVGR</sequence>
<dbReference type="AlphaFoldDB" id="A0A1L5PF50"/>
<geneLocation type="plasmid" evidence="2">
    <name>prsp8c3c</name>
</geneLocation>
<name>A0A1L5PF50_RHIET</name>